<gene>
    <name evidence="1" type="ORF">METZ01_LOCUS420057</name>
</gene>
<name>A0A382X8B9_9ZZZZ</name>
<organism evidence="1">
    <name type="scientific">marine metagenome</name>
    <dbReference type="NCBI Taxonomy" id="408172"/>
    <lineage>
        <taxon>unclassified sequences</taxon>
        <taxon>metagenomes</taxon>
        <taxon>ecological metagenomes</taxon>
    </lineage>
</organism>
<dbReference type="AlphaFoldDB" id="A0A382X8B9"/>
<reference evidence="1" key="1">
    <citation type="submission" date="2018-05" db="EMBL/GenBank/DDBJ databases">
        <authorList>
            <person name="Lanie J.A."/>
            <person name="Ng W.-L."/>
            <person name="Kazmierczak K.M."/>
            <person name="Andrzejewski T.M."/>
            <person name="Davidsen T.M."/>
            <person name="Wayne K.J."/>
            <person name="Tettelin H."/>
            <person name="Glass J.I."/>
            <person name="Rusch D."/>
            <person name="Podicherti R."/>
            <person name="Tsui H.-C.T."/>
            <person name="Winkler M.E."/>
        </authorList>
    </citation>
    <scope>NUCLEOTIDE SEQUENCE</scope>
</reference>
<dbReference type="EMBL" id="UINC01165676">
    <property type="protein sequence ID" value="SVD67203.1"/>
    <property type="molecule type" value="Genomic_DNA"/>
</dbReference>
<accession>A0A382X8B9</accession>
<sequence>MTDSRNLLQHRTNAVGRADLGAEGAAYAGKRIDLNLVMSLVEFSAPT</sequence>
<proteinExistence type="predicted"/>
<protein>
    <submittedName>
        <fullName evidence="1">Uncharacterized protein</fullName>
    </submittedName>
</protein>
<feature type="non-terminal residue" evidence="1">
    <location>
        <position position="47"/>
    </location>
</feature>
<evidence type="ECO:0000313" key="1">
    <source>
        <dbReference type="EMBL" id="SVD67203.1"/>
    </source>
</evidence>